<evidence type="ECO:0000313" key="1">
    <source>
        <dbReference type="EMBL" id="WTY33468.1"/>
    </source>
</evidence>
<organism evidence="1 2">
    <name type="scientific">Nocardia salmonicida</name>
    <dbReference type="NCBI Taxonomy" id="53431"/>
    <lineage>
        <taxon>Bacteria</taxon>
        <taxon>Bacillati</taxon>
        <taxon>Actinomycetota</taxon>
        <taxon>Actinomycetes</taxon>
        <taxon>Mycobacteriales</taxon>
        <taxon>Nocardiaceae</taxon>
        <taxon>Nocardia</taxon>
    </lineage>
</organism>
<dbReference type="RefSeq" id="WP_328662334.1">
    <property type="nucleotide sequence ID" value="NZ_CP108014.1"/>
</dbReference>
<dbReference type="Proteomes" id="UP001621418">
    <property type="component" value="Chromosome"/>
</dbReference>
<gene>
    <name evidence="1" type="ORF">OG308_19195</name>
</gene>
<protein>
    <submittedName>
        <fullName evidence="1">Uncharacterized protein</fullName>
    </submittedName>
</protein>
<dbReference type="EMBL" id="CP109527">
    <property type="protein sequence ID" value="WTY33468.1"/>
    <property type="molecule type" value="Genomic_DNA"/>
</dbReference>
<keyword evidence="2" id="KW-1185">Reference proteome</keyword>
<evidence type="ECO:0000313" key="2">
    <source>
        <dbReference type="Proteomes" id="UP001621418"/>
    </source>
</evidence>
<accession>A0ABZ1N0R1</accession>
<name>A0ABZ1N0R1_9NOCA</name>
<dbReference type="GeneID" id="91376285"/>
<sequence>MMATVAMGGEDIHWSGRRWWDRVVWSANRQVNPPSGSANEPREREPEWENALAASVFAWTAFLGG</sequence>
<reference evidence="1 2" key="1">
    <citation type="submission" date="2022-10" db="EMBL/GenBank/DDBJ databases">
        <title>The complete genomes of actinobacterial strains from the NBC collection.</title>
        <authorList>
            <person name="Joergensen T.S."/>
            <person name="Alvarez Arevalo M."/>
            <person name="Sterndorff E.B."/>
            <person name="Faurdal D."/>
            <person name="Vuksanovic O."/>
            <person name="Mourched A.-S."/>
            <person name="Charusanti P."/>
            <person name="Shaw S."/>
            <person name="Blin K."/>
            <person name="Weber T."/>
        </authorList>
    </citation>
    <scope>NUCLEOTIDE SEQUENCE [LARGE SCALE GENOMIC DNA]</scope>
    <source>
        <strain evidence="1 2">NBC_01413</strain>
    </source>
</reference>
<proteinExistence type="predicted"/>